<evidence type="ECO:0000313" key="1">
    <source>
        <dbReference type="EMBL" id="GFN96514.1"/>
    </source>
</evidence>
<gene>
    <name evidence="1" type="ORF">PoB_002302000</name>
</gene>
<reference evidence="1 2" key="1">
    <citation type="journal article" date="2021" name="Elife">
        <title>Chloroplast acquisition without the gene transfer in kleptoplastic sea slugs, Plakobranchus ocellatus.</title>
        <authorList>
            <person name="Maeda T."/>
            <person name="Takahashi S."/>
            <person name="Yoshida T."/>
            <person name="Shimamura S."/>
            <person name="Takaki Y."/>
            <person name="Nagai Y."/>
            <person name="Toyoda A."/>
            <person name="Suzuki Y."/>
            <person name="Arimoto A."/>
            <person name="Ishii H."/>
            <person name="Satoh N."/>
            <person name="Nishiyama T."/>
            <person name="Hasebe M."/>
            <person name="Maruyama T."/>
            <person name="Minagawa J."/>
            <person name="Obokata J."/>
            <person name="Shigenobu S."/>
        </authorList>
    </citation>
    <scope>NUCLEOTIDE SEQUENCE [LARGE SCALE GENOMIC DNA]</scope>
</reference>
<organism evidence="1 2">
    <name type="scientific">Plakobranchus ocellatus</name>
    <dbReference type="NCBI Taxonomy" id="259542"/>
    <lineage>
        <taxon>Eukaryota</taxon>
        <taxon>Metazoa</taxon>
        <taxon>Spiralia</taxon>
        <taxon>Lophotrochozoa</taxon>
        <taxon>Mollusca</taxon>
        <taxon>Gastropoda</taxon>
        <taxon>Heterobranchia</taxon>
        <taxon>Euthyneura</taxon>
        <taxon>Panpulmonata</taxon>
        <taxon>Sacoglossa</taxon>
        <taxon>Placobranchoidea</taxon>
        <taxon>Plakobranchidae</taxon>
        <taxon>Plakobranchus</taxon>
    </lineage>
</organism>
<dbReference type="Proteomes" id="UP000735302">
    <property type="component" value="Unassembled WGS sequence"/>
</dbReference>
<accession>A0AAV3ZLG1</accession>
<name>A0AAV3ZLG1_9GAST</name>
<dbReference type="EMBL" id="BLXT01002680">
    <property type="protein sequence ID" value="GFN96514.1"/>
    <property type="molecule type" value="Genomic_DNA"/>
</dbReference>
<protein>
    <submittedName>
        <fullName evidence="1">Uncharacterized protein</fullName>
    </submittedName>
</protein>
<evidence type="ECO:0000313" key="2">
    <source>
        <dbReference type="Proteomes" id="UP000735302"/>
    </source>
</evidence>
<dbReference type="AlphaFoldDB" id="A0AAV3ZLG1"/>
<keyword evidence="2" id="KW-1185">Reference proteome</keyword>
<comment type="caution">
    <text evidence="1">The sequence shown here is derived from an EMBL/GenBank/DDBJ whole genome shotgun (WGS) entry which is preliminary data.</text>
</comment>
<sequence>MANVALFSGTWDPSFYLKLSTGAWSRVYCMARRRNTRNMFAAAPIAILSCHQSISFTGFEAHPTGRTFFFLVLHNSDDIQRCQTTRDALARKIYAL</sequence>
<proteinExistence type="predicted"/>